<gene>
    <name evidence="8" type="ordered locus">STHERM_c17320</name>
</gene>
<evidence type="ECO:0000256" key="4">
    <source>
        <dbReference type="ARBA" id="ARBA00022679"/>
    </source>
</evidence>
<evidence type="ECO:0000256" key="6">
    <source>
        <dbReference type="ARBA" id="ARBA00048372"/>
    </source>
</evidence>
<dbReference type="eggNOG" id="COG1246">
    <property type="taxonomic scope" value="Bacteria"/>
</dbReference>
<reference evidence="8 9" key="2">
    <citation type="journal article" date="2010" name="J. Bacteriol.">
        <title>Genome sequence of the polysaccharide-degrading, thermophilic anaerobe Spirochaeta thermophila DSM 6192.</title>
        <authorList>
            <person name="Angelov A."/>
            <person name="Liebl S."/>
            <person name="Ballschmiter M."/>
            <person name="Bomeke M."/>
            <person name="Lehmann R."/>
            <person name="Liesegang H."/>
            <person name="Daniel R."/>
            <person name="Liebl W."/>
        </authorList>
    </citation>
    <scope>NUCLEOTIDE SEQUENCE [LARGE SCALE GENOMIC DNA]</scope>
    <source>
        <strain evidence="9">ATCC 49972 / DSM 6192 / RI 19.B1</strain>
    </source>
</reference>
<evidence type="ECO:0000313" key="9">
    <source>
        <dbReference type="Proteomes" id="UP000001296"/>
    </source>
</evidence>
<dbReference type="RefSeq" id="WP_013314506.1">
    <property type="nucleotide sequence ID" value="NC_014484.1"/>
</dbReference>
<comment type="pathway">
    <text evidence="1">Amino-acid biosynthesis; L-arginine biosynthesis; N(2)-acetyl-L-ornithine from L-glutamate: step 1/4.</text>
</comment>
<dbReference type="Pfam" id="PF00583">
    <property type="entry name" value="Acetyltransf_1"/>
    <property type="match status" value="1"/>
</dbReference>
<evidence type="ECO:0000256" key="3">
    <source>
        <dbReference type="ARBA" id="ARBA00012697"/>
    </source>
</evidence>
<dbReference type="HOGENOM" id="CLU_024773_0_0_12"/>
<keyword evidence="4 8" id="KW-0808">Transferase</keyword>
<name>E0RP05_WINT6</name>
<keyword evidence="5" id="KW-0012">Acyltransferase</keyword>
<proteinExistence type="inferred from homology"/>
<dbReference type="Gene3D" id="3.40.630.30">
    <property type="match status" value="1"/>
</dbReference>
<dbReference type="PROSITE" id="PS51186">
    <property type="entry name" value="GNAT"/>
    <property type="match status" value="1"/>
</dbReference>
<dbReference type="Gene3D" id="3.40.1160.10">
    <property type="entry name" value="Acetylglutamate kinase-like"/>
    <property type="match status" value="1"/>
</dbReference>
<dbReference type="GO" id="GO:0006526">
    <property type="term" value="P:L-arginine biosynthetic process"/>
    <property type="evidence" value="ECO:0007669"/>
    <property type="project" value="UniProtKB-UniPathway"/>
</dbReference>
<accession>E0RP05</accession>
<reference key="1">
    <citation type="submission" date="2009-08" db="EMBL/GenBank/DDBJ databases">
        <title>The genome sequence of Spirochaeta thermophila DSM6192.</title>
        <authorList>
            <person name="Angelov A."/>
            <person name="Mientus M."/>
            <person name="Wittenberg S."/>
            <person name="Lehmann R."/>
            <person name="Liesegang H."/>
            <person name="Daniel R."/>
            <person name="Liebl W."/>
        </authorList>
    </citation>
    <scope>NUCLEOTIDE SEQUENCE</scope>
    <source>
        <strain>DSM 6192</strain>
    </source>
</reference>
<dbReference type="EMBL" id="CP001698">
    <property type="protein sequence ID" value="ADN02667.1"/>
    <property type="molecule type" value="Genomic_DNA"/>
</dbReference>
<organism evidence="8 9">
    <name type="scientific">Winmispira thermophila (strain ATCC 49972 / DSM 6192 / RI 19.B1)</name>
    <name type="common">Spirochaeta thermophila</name>
    <dbReference type="NCBI Taxonomy" id="665571"/>
    <lineage>
        <taxon>Bacteria</taxon>
        <taxon>Pseudomonadati</taxon>
        <taxon>Spirochaetota</taxon>
        <taxon>Spirochaetia</taxon>
        <taxon>Winmispirales</taxon>
        <taxon>Winmispiraceae</taxon>
        <taxon>Winmispira</taxon>
    </lineage>
</organism>
<dbReference type="CDD" id="cd04301">
    <property type="entry name" value="NAT_SF"/>
    <property type="match status" value="1"/>
</dbReference>
<sequence length="438" mass="49340">MNLQEHVELIREVFYYLRRFRGATFVVKVDYRALQAPHAPLLVRDIALLRQAGINVILVPGAKERIDEICRQYGISWEEKDGVRISPEEAMPFIEMAAFDVSTRLMTALAGEGIHAVVGNWVRARSLGVIDGVDFLRTGRVDRVNIEPVVKLLHDEIVPIFPCVGWNAQGKPYNISSNELAGTIAAQLSAEKLFYLIDRPGYRAADLLLPEGVVLTEEGYISRLTVEQAEALLEMNPGSRSHLEHIAHAARACRAGVDRVHILNAMIDGVLLKEIFSNLGVGTMIHRNEFESIRPMREEDVPAVLRLMDPLIREGVLLPRSADQLRNEYQNFYVYELDGSIYGCGALYIYGKEGEVAGLAMDSTVRHLGIGRRLTTFLIDQARKAGLTRLFALTTQASDWFEQMGFSLSSPEELPPERRRRYLPSRNSRVYVKDLDHD</sequence>
<dbReference type="eggNOG" id="COG0548">
    <property type="taxonomic scope" value="Bacteria"/>
</dbReference>
<dbReference type="NCBIfam" id="TIGR01890">
    <property type="entry name" value="N-Ac-Glu-synth"/>
    <property type="match status" value="1"/>
</dbReference>
<dbReference type="PANTHER" id="PTHR30602:SF12">
    <property type="entry name" value="AMINO-ACID ACETYLTRANSFERASE NAGS1, CHLOROPLASTIC-RELATED"/>
    <property type="match status" value="1"/>
</dbReference>
<evidence type="ECO:0000256" key="5">
    <source>
        <dbReference type="ARBA" id="ARBA00023315"/>
    </source>
</evidence>
<evidence type="ECO:0000259" key="7">
    <source>
        <dbReference type="PROSITE" id="PS51186"/>
    </source>
</evidence>
<dbReference type="GO" id="GO:0004042">
    <property type="term" value="F:L-glutamate N-acetyltransferase activity"/>
    <property type="evidence" value="ECO:0007669"/>
    <property type="project" value="InterPro"/>
</dbReference>
<dbReference type="HAMAP" id="MF_01105">
    <property type="entry name" value="N_acetyl_glu_synth"/>
    <property type="match status" value="1"/>
</dbReference>
<comment type="similarity">
    <text evidence="2">Belongs to the acetyltransferase family. ArgA subfamily.</text>
</comment>
<dbReference type="UniPathway" id="UPA00068">
    <property type="reaction ID" value="UER00106"/>
</dbReference>
<dbReference type="Pfam" id="PF00696">
    <property type="entry name" value="AA_kinase"/>
    <property type="match status" value="1"/>
</dbReference>
<comment type="catalytic activity">
    <reaction evidence="6">
        <text>L-glutamate + acetyl-CoA = N-acetyl-L-glutamate + CoA + H(+)</text>
        <dbReference type="Rhea" id="RHEA:24292"/>
        <dbReference type="ChEBI" id="CHEBI:15378"/>
        <dbReference type="ChEBI" id="CHEBI:29985"/>
        <dbReference type="ChEBI" id="CHEBI:44337"/>
        <dbReference type="ChEBI" id="CHEBI:57287"/>
        <dbReference type="ChEBI" id="CHEBI:57288"/>
        <dbReference type="EC" id="2.3.1.1"/>
    </reaction>
</comment>
<dbReference type="AlphaFoldDB" id="E0RP05"/>
<dbReference type="InterPro" id="IPR016181">
    <property type="entry name" value="Acyl_CoA_acyltransferase"/>
</dbReference>
<dbReference type="EC" id="2.3.1.1" evidence="3"/>
<dbReference type="PANTHER" id="PTHR30602">
    <property type="entry name" value="AMINO-ACID ACETYLTRANSFERASE"/>
    <property type="match status" value="1"/>
</dbReference>
<dbReference type="PIRSF" id="PIRSF000423">
    <property type="entry name" value="ArgA"/>
    <property type="match status" value="1"/>
</dbReference>
<dbReference type="InterPro" id="IPR001048">
    <property type="entry name" value="Asp/Glu/Uridylate_kinase"/>
</dbReference>
<dbReference type="Proteomes" id="UP000001296">
    <property type="component" value="Chromosome"/>
</dbReference>
<evidence type="ECO:0000256" key="2">
    <source>
        <dbReference type="ARBA" id="ARBA00009145"/>
    </source>
</evidence>
<dbReference type="InterPro" id="IPR036393">
    <property type="entry name" value="AceGlu_kinase-like_sf"/>
</dbReference>
<evidence type="ECO:0000313" key="8">
    <source>
        <dbReference type="EMBL" id="ADN02667.1"/>
    </source>
</evidence>
<evidence type="ECO:0000256" key="1">
    <source>
        <dbReference type="ARBA" id="ARBA00004925"/>
    </source>
</evidence>
<feature type="domain" description="N-acetyltransferase" evidence="7">
    <location>
        <begin position="291"/>
        <end position="436"/>
    </location>
</feature>
<dbReference type="InterPro" id="IPR000182">
    <property type="entry name" value="GNAT_dom"/>
</dbReference>
<dbReference type="SUPFAM" id="SSF53633">
    <property type="entry name" value="Carbamate kinase-like"/>
    <property type="match status" value="1"/>
</dbReference>
<dbReference type="GO" id="GO:0005737">
    <property type="term" value="C:cytoplasm"/>
    <property type="evidence" value="ECO:0007669"/>
    <property type="project" value="InterPro"/>
</dbReference>
<dbReference type="SUPFAM" id="SSF55729">
    <property type="entry name" value="Acyl-CoA N-acyltransferases (Nat)"/>
    <property type="match status" value="1"/>
</dbReference>
<protein>
    <recommendedName>
        <fullName evidence="3">amino-acid N-acetyltransferase</fullName>
        <ecNumber evidence="3">2.3.1.1</ecNumber>
    </recommendedName>
</protein>
<dbReference type="PaxDb" id="665571-STHERM_c17320"/>
<dbReference type="InterPro" id="IPR010167">
    <property type="entry name" value="NH2A_AcTrfase"/>
</dbReference>
<dbReference type="KEGG" id="sta:STHERM_c17320"/>